<accession>A0AAN4YGC1</accession>
<gene>
    <name evidence="2" type="ORF">Aory04_000293400</name>
</gene>
<protein>
    <submittedName>
        <fullName evidence="2">Unnamed protein product</fullName>
    </submittedName>
</protein>
<evidence type="ECO:0000256" key="1">
    <source>
        <dbReference type="SAM" id="MobiDB-lite"/>
    </source>
</evidence>
<feature type="compositionally biased region" description="Acidic residues" evidence="1">
    <location>
        <begin position="24"/>
        <end position="35"/>
    </location>
</feature>
<dbReference type="AlphaFoldDB" id="A0AAN4YGC1"/>
<name>A0AAN4YGC1_ASPOZ</name>
<comment type="caution">
    <text evidence="2">The sequence shown here is derived from an EMBL/GenBank/DDBJ whole genome shotgun (WGS) entry which is preliminary data.</text>
</comment>
<dbReference type="Proteomes" id="UP001165205">
    <property type="component" value="Unassembled WGS sequence"/>
</dbReference>
<evidence type="ECO:0000313" key="3">
    <source>
        <dbReference type="Proteomes" id="UP001165205"/>
    </source>
</evidence>
<evidence type="ECO:0000313" key="2">
    <source>
        <dbReference type="EMBL" id="GMG26025.1"/>
    </source>
</evidence>
<proteinExistence type="predicted"/>
<sequence length="72" mass="8127">MNPKPSPTDQGTKLSKKKPREPSDPTDGDKEDDDSIVAQDCEPMQYNDSDDGYNSNIRRQNRKLILHPSLPT</sequence>
<dbReference type="EMBL" id="BSYA01000023">
    <property type="protein sequence ID" value="GMG26025.1"/>
    <property type="molecule type" value="Genomic_DNA"/>
</dbReference>
<organism evidence="2 3">
    <name type="scientific">Aspergillus oryzae</name>
    <name type="common">Yellow koji mold</name>
    <dbReference type="NCBI Taxonomy" id="5062"/>
    <lineage>
        <taxon>Eukaryota</taxon>
        <taxon>Fungi</taxon>
        <taxon>Dikarya</taxon>
        <taxon>Ascomycota</taxon>
        <taxon>Pezizomycotina</taxon>
        <taxon>Eurotiomycetes</taxon>
        <taxon>Eurotiomycetidae</taxon>
        <taxon>Eurotiales</taxon>
        <taxon>Aspergillaceae</taxon>
        <taxon>Aspergillus</taxon>
        <taxon>Aspergillus subgen. Circumdati</taxon>
    </lineage>
</organism>
<feature type="region of interest" description="Disordered" evidence="1">
    <location>
        <begin position="1"/>
        <end position="72"/>
    </location>
</feature>
<reference evidence="2" key="1">
    <citation type="submission" date="2023-04" db="EMBL/GenBank/DDBJ databases">
        <title>Aspergillus oryzae NBRC 4228.</title>
        <authorList>
            <person name="Ichikawa N."/>
            <person name="Sato H."/>
            <person name="Tonouchi N."/>
        </authorList>
    </citation>
    <scope>NUCLEOTIDE SEQUENCE</scope>
    <source>
        <strain evidence="2">NBRC 4228</strain>
    </source>
</reference>